<dbReference type="SUPFAM" id="SSF56176">
    <property type="entry name" value="FAD-binding/transporter-associated domain-like"/>
    <property type="match status" value="1"/>
</dbReference>
<dbReference type="Gene3D" id="3.30.465.10">
    <property type="match status" value="1"/>
</dbReference>
<dbReference type="Pfam" id="PF08031">
    <property type="entry name" value="BBE"/>
    <property type="match status" value="1"/>
</dbReference>
<evidence type="ECO:0000256" key="6">
    <source>
        <dbReference type="SAM" id="MobiDB-lite"/>
    </source>
</evidence>
<comment type="cofactor">
    <cofactor evidence="1">
        <name>FAD</name>
        <dbReference type="ChEBI" id="CHEBI:57692"/>
    </cofactor>
</comment>
<dbReference type="Proteomes" id="UP001501442">
    <property type="component" value="Unassembled WGS sequence"/>
</dbReference>
<gene>
    <name evidence="8" type="ORF">GCM10023196_003000</name>
</gene>
<dbReference type="InterPro" id="IPR012951">
    <property type="entry name" value="BBE"/>
</dbReference>
<keyword evidence="4" id="KW-0274">FAD</keyword>
<accession>A0ABP8U1L7</accession>
<keyword evidence="9" id="KW-1185">Reference proteome</keyword>
<sequence>MDEQVVGGSAGEMPDDAAGAHVSPAASVTPNDPQYADCVRGGNQRYIGAPESVRIVNSTEQVVQVVQEAVDNDKRLTVISSGHCFEDFIFSPDVQIVIDMSQMDRTYYDPARNAVAVESGATLLKIYETMYKEWGVTIPAGLCYSVAAGGHVSGGAWGPSSRDHGLVVDHLYAVEVVVVRGNGRAHAVVATRDPNDPNHDLWWAHTGGGGGNFGVVTRYWFRSPGATGTDPRGLLPQPPKELLLSAIAWSWNDIDQTAFMNLARNYASWHVHNGDADNPLRAVTSYLILNHRSNGQLGLITQVDATVPGAEQIFADYLRYITDGVSAKTGALTNAMTEHSPKPQFAEPIRLPWLEATRFNGTTNPAQNDPTYRAEFKSTFMRGVFPDQQLAALYQGLNAPTINNPLVGVQFTPYGGRTRAVAPTATASVHRGAAFKMLFSAQWHDPTQDDVHISWARDTYGSLYPDTGGVPVPNDVTDGCYVNYPDADLSDPLYNRSGTPWYTLYYKENYPRLQQIKRRWDPRNFFRHRQSVQLP</sequence>
<reference evidence="9" key="1">
    <citation type="journal article" date="2019" name="Int. J. Syst. Evol. Microbiol.">
        <title>The Global Catalogue of Microorganisms (GCM) 10K type strain sequencing project: providing services to taxonomists for standard genome sequencing and annotation.</title>
        <authorList>
            <consortium name="The Broad Institute Genomics Platform"/>
            <consortium name="The Broad Institute Genome Sequencing Center for Infectious Disease"/>
            <person name="Wu L."/>
            <person name="Ma J."/>
        </authorList>
    </citation>
    <scope>NUCLEOTIDE SEQUENCE [LARGE SCALE GENOMIC DNA]</scope>
    <source>
        <strain evidence="9">JCM 17939</strain>
    </source>
</reference>
<dbReference type="EMBL" id="BAABHK010000001">
    <property type="protein sequence ID" value="GAA4620154.1"/>
    <property type="molecule type" value="Genomic_DNA"/>
</dbReference>
<name>A0ABP8U1L7_9ACTN</name>
<dbReference type="PANTHER" id="PTHR42973:SF39">
    <property type="entry name" value="FAD-BINDING PCMH-TYPE DOMAIN-CONTAINING PROTEIN"/>
    <property type="match status" value="1"/>
</dbReference>
<dbReference type="PANTHER" id="PTHR42973">
    <property type="entry name" value="BINDING OXIDOREDUCTASE, PUTATIVE (AFU_ORTHOLOGUE AFUA_1G17690)-RELATED"/>
    <property type="match status" value="1"/>
</dbReference>
<feature type="domain" description="FAD-binding PCMH-type" evidence="7">
    <location>
        <begin position="46"/>
        <end position="226"/>
    </location>
</feature>
<keyword evidence="3" id="KW-0285">Flavoprotein</keyword>
<dbReference type="InterPro" id="IPR016169">
    <property type="entry name" value="FAD-bd_PCMH_sub2"/>
</dbReference>
<dbReference type="InterPro" id="IPR016166">
    <property type="entry name" value="FAD-bd_PCMH"/>
</dbReference>
<dbReference type="PROSITE" id="PS51387">
    <property type="entry name" value="FAD_PCMH"/>
    <property type="match status" value="1"/>
</dbReference>
<evidence type="ECO:0000259" key="7">
    <source>
        <dbReference type="PROSITE" id="PS51387"/>
    </source>
</evidence>
<evidence type="ECO:0000313" key="8">
    <source>
        <dbReference type="EMBL" id="GAA4620154.1"/>
    </source>
</evidence>
<organism evidence="8 9">
    <name type="scientific">Actinoallomurus vinaceus</name>
    <dbReference type="NCBI Taxonomy" id="1080074"/>
    <lineage>
        <taxon>Bacteria</taxon>
        <taxon>Bacillati</taxon>
        <taxon>Actinomycetota</taxon>
        <taxon>Actinomycetes</taxon>
        <taxon>Streptosporangiales</taxon>
        <taxon>Thermomonosporaceae</taxon>
        <taxon>Actinoallomurus</taxon>
    </lineage>
</organism>
<evidence type="ECO:0000256" key="4">
    <source>
        <dbReference type="ARBA" id="ARBA00022827"/>
    </source>
</evidence>
<comment type="caution">
    <text evidence="8">The sequence shown here is derived from an EMBL/GenBank/DDBJ whole genome shotgun (WGS) entry which is preliminary data.</text>
</comment>
<keyword evidence="5" id="KW-0560">Oxidoreductase</keyword>
<dbReference type="RefSeq" id="WP_345428511.1">
    <property type="nucleotide sequence ID" value="NZ_BAABHK010000001.1"/>
</dbReference>
<protein>
    <submittedName>
        <fullName evidence="8">BBE domain-containing protein</fullName>
    </submittedName>
</protein>
<evidence type="ECO:0000256" key="3">
    <source>
        <dbReference type="ARBA" id="ARBA00022630"/>
    </source>
</evidence>
<evidence type="ECO:0000256" key="1">
    <source>
        <dbReference type="ARBA" id="ARBA00001974"/>
    </source>
</evidence>
<evidence type="ECO:0000313" key="9">
    <source>
        <dbReference type="Proteomes" id="UP001501442"/>
    </source>
</evidence>
<dbReference type="Pfam" id="PF01565">
    <property type="entry name" value="FAD_binding_4"/>
    <property type="match status" value="1"/>
</dbReference>
<evidence type="ECO:0000256" key="5">
    <source>
        <dbReference type="ARBA" id="ARBA00023002"/>
    </source>
</evidence>
<dbReference type="InterPro" id="IPR050416">
    <property type="entry name" value="FAD-linked_Oxidoreductase"/>
</dbReference>
<comment type="similarity">
    <text evidence="2">Belongs to the oxygen-dependent FAD-linked oxidoreductase family.</text>
</comment>
<proteinExistence type="inferred from homology"/>
<feature type="region of interest" description="Disordered" evidence="6">
    <location>
        <begin position="1"/>
        <end position="34"/>
    </location>
</feature>
<dbReference type="Gene3D" id="3.40.462.20">
    <property type="match status" value="1"/>
</dbReference>
<evidence type="ECO:0000256" key="2">
    <source>
        <dbReference type="ARBA" id="ARBA00005466"/>
    </source>
</evidence>
<dbReference type="InterPro" id="IPR036318">
    <property type="entry name" value="FAD-bd_PCMH-like_sf"/>
</dbReference>
<dbReference type="InterPro" id="IPR006094">
    <property type="entry name" value="Oxid_FAD_bind_N"/>
</dbReference>